<dbReference type="Pfam" id="PF25973">
    <property type="entry name" value="BSH_CzcB"/>
    <property type="match status" value="1"/>
</dbReference>
<feature type="coiled-coil region" evidence="2">
    <location>
        <begin position="139"/>
        <end position="166"/>
    </location>
</feature>
<feature type="domain" description="CusB-like beta-barrel" evidence="3">
    <location>
        <begin position="209"/>
        <end position="278"/>
    </location>
</feature>
<keyword evidence="9" id="KW-1185">Reference proteome</keyword>
<dbReference type="EMBL" id="JPJI01000023">
    <property type="protein sequence ID" value="KEZ94111.1"/>
    <property type="molecule type" value="Genomic_DNA"/>
</dbReference>
<comment type="caution">
    <text evidence="6">The sequence shown here is derived from an EMBL/GenBank/DDBJ whole genome shotgun (WGS) entry which is preliminary data.</text>
</comment>
<dbReference type="InterPro" id="IPR058627">
    <property type="entry name" value="MdtA-like_C"/>
</dbReference>
<feature type="domain" description="CzcB-like barrel-sandwich hybrid" evidence="5">
    <location>
        <begin position="62"/>
        <end position="193"/>
    </location>
</feature>
<feature type="domain" description="Multidrug resistance protein MdtA-like C-terminal permuted SH3" evidence="4">
    <location>
        <begin position="289"/>
        <end position="345"/>
    </location>
</feature>
<dbReference type="RefSeq" id="WP_036580103.1">
    <property type="nucleotide sequence ID" value="NZ_JPJI01000023.1"/>
</dbReference>
<dbReference type="GO" id="GO:1990281">
    <property type="term" value="C:efflux pump complex"/>
    <property type="evidence" value="ECO:0007669"/>
    <property type="project" value="TreeGrafter"/>
</dbReference>
<evidence type="ECO:0000256" key="1">
    <source>
        <dbReference type="ARBA" id="ARBA00009477"/>
    </source>
</evidence>
<comment type="similarity">
    <text evidence="1">Belongs to the membrane fusion protein (MFP) (TC 8.A.1) family.</text>
</comment>
<dbReference type="SUPFAM" id="SSF111369">
    <property type="entry name" value="HlyD-like secretion proteins"/>
    <property type="match status" value="1"/>
</dbReference>
<dbReference type="InterPro" id="IPR006143">
    <property type="entry name" value="RND_pump_MFP"/>
</dbReference>
<evidence type="ECO:0000259" key="5">
    <source>
        <dbReference type="Pfam" id="PF25973"/>
    </source>
</evidence>
<dbReference type="Proteomes" id="UP000239997">
    <property type="component" value="Unassembled WGS sequence"/>
</dbReference>
<dbReference type="PANTHER" id="PTHR30469:SF15">
    <property type="entry name" value="HLYD FAMILY OF SECRETION PROTEINS"/>
    <property type="match status" value="1"/>
</dbReference>
<keyword evidence="2" id="KW-0175">Coiled coil</keyword>
<dbReference type="AlphaFoldDB" id="A0A084JYS7"/>
<name>A0A084JYS7_NONUL</name>
<dbReference type="Pfam" id="PF25967">
    <property type="entry name" value="RND-MFP_C"/>
    <property type="match status" value="1"/>
</dbReference>
<dbReference type="InterPro" id="IPR058647">
    <property type="entry name" value="BSH_CzcB-like"/>
</dbReference>
<dbReference type="Pfam" id="PF25954">
    <property type="entry name" value="Beta-barrel_RND_2"/>
    <property type="match status" value="1"/>
</dbReference>
<dbReference type="Gene3D" id="1.10.287.470">
    <property type="entry name" value="Helix hairpin bin"/>
    <property type="match status" value="1"/>
</dbReference>
<reference evidence="7 9" key="2">
    <citation type="submission" date="2018-03" db="EMBL/GenBank/DDBJ databases">
        <title>Genomic Encyclopedia of Archaeal and Bacterial Type Strains, Phase II (KMG-II): from individual species to whole genera.</title>
        <authorList>
            <person name="Goeker M."/>
        </authorList>
    </citation>
    <scope>NUCLEOTIDE SEQUENCE [LARGE SCALE GENOMIC DNA]</scope>
    <source>
        <strain evidence="7 9">DSM 22727</strain>
    </source>
</reference>
<sequence length="358" mass="38552">MKKSYILITAVFTLLIMSCGEKESQPVVDNSPAIPVTVQAVIDNNSSPFLAVSGKVQAANSAQLSTRMMGFVNNVLVNVGDPVKKGQLLVSINNADLQAKKGQVNASITEATAAFNNAQKDYNRFKNLFADNSASQKELDDITANFNMAKARLEGAQQMKNEINAQFAYSNITAPFNGVITSKNIKKGDMANPGQPLLSIEAPGDFEVMAMVPETEISQIKKETEVQVTISSIQQTLTGKVKEVSTSAQQTGGQYLVKITLDKTDVPVLSGMFATIAFPVERKAANHNVLIPATALITKGQLTGVYTISENNTAMLRWLRLGRTLGDQVEILSGLNADEKYITSSNGKLFNGAKVTIQ</sequence>
<dbReference type="InterPro" id="IPR058792">
    <property type="entry name" value="Beta-barrel_RND_2"/>
</dbReference>
<dbReference type="EMBL" id="PVNA01000004">
    <property type="protein sequence ID" value="PRX13097.1"/>
    <property type="molecule type" value="Genomic_DNA"/>
</dbReference>
<dbReference type="Gene3D" id="2.40.50.100">
    <property type="match status" value="1"/>
</dbReference>
<accession>A0A084JYS7</accession>
<evidence type="ECO:0000313" key="8">
    <source>
        <dbReference type="Proteomes" id="UP000028531"/>
    </source>
</evidence>
<dbReference type="PANTHER" id="PTHR30469">
    <property type="entry name" value="MULTIDRUG RESISTANCE PROTEIN MDTA"/>
    <property type="match status" value="1"/>
</dbReference>
<evidence type="ECO:0000259" key="4">
    <source>
        <dbReference type="Pfam" id="PF25967"/>
    </source>
</evidence>
<evidence type="ECO:0000313" key="6">
    <source>
        <dbReference type="EMBL" id="KEZ94111.1"/>
    </source>
</evidence>
<dbReference type="PROSITE" id="PS51257">
    <property type="entry name" value="PROKAR_LIPOPROTEIN"/>
    <property type="match status" value="1"/>
</dbReference>
<evidence type="ECO:0000259" key="3">
    <source>
        <dbReference type="Pfam" id="PF25954"/>
    </source>
</evidence>
<evidence type="ECO:0000256" key="2">
    <source>
        <dbReference type="SAM" id="Coils"/>
    </source>
</evidence>
<dbReference type="Gene3D" id="2.40.30.170">
    <property type="match status" value="1"/>
</dbReference>
<evidence type="ECO:0000313" key="7">
    <source>
        <dbReference type="EMBL" id="PRX13097.1"/>
    </source>
</evidence>
<gene>
    <name evidence="6" type="ORF">IL45_02890</name>
    <name evidence="7" type="ORF">LY02_02157</name>
</gene>
<organism evidence="6 8">
    <name type="scientific">Nonlabens ulvanivorans</name>
    <name type="common">Persicivirga ulvanivorans</name>
    <dbReference type="NCBI Taxonomy" id="906888"/>
    <lineage>
        <taxon>Bacteria</taxon>
        <taxon>Pseudomonadati</taxon>
        <taxon>Bacteroidota</taxon>
        <taxon>Flavobacteriia</taxon>
        <taxon>Flavobacteriales</taxon>
        <taxon>Flavobacteriaceae</taxon>
        <taxon>Nonlabens</taxon>
    </lineage>
</organism>
<evidence type="ECO:0000313" key="9">
    <source>
        <dbReference type="Proteomes" id="UP000239997"/>
    </source>
</evidence>
<reference evidence="6 8" key="1">
    <citation type="submission" date="2014-07" db="EMBL/GenBank/DDBJ databases">
        <title>Draft genome sequence of Nonlabens ulvanivorans, an ulvan degrading bacterium.</title>
        <authorList>
            <person name="Kopel M."/>
            <person name="Helbert W."/>
            <person name="Henrissat B."/>
            <person name="Doniger T."/>
            <person name="Banin E."/>
        </authorList>
    </citation>
    <scope>NUCLEOTIDE SEQUENCE [LARGE SCALE GENOMIC DNA]</scope>
    <source>
        <strain evidence="6 8">PLR</strain>
    </source>
</reference>
<dbReference type="Gene3D" id="2.40.420.20">
    <property type="match status" value="1"/>
</dbReference>
<protein>
    <submittedName>
        <fullName evidence="7">RND family efflux transporter MFP subunit</fullName>
    </submittedName>
    <submittedName>
        <fullName evidence="6">RND transporter</fullName>
    </submittedName>
</protein>
<dbReference type="NCBIfam" id="TIGR01730">
    <property type="entry name" value="RND_mfp"/>
    <property type="match status" value="1"/>
</dbReference>
<dbReference type="OrthoDB" id="9806939at2"/>
<dbReference type="GO" id="GO:0015562">
    <property type="term" value="F:efflux transmembrane transporter activity"/>
    <property type="evidence" value="ECO:0007669"/>
    <property type="project" value="TreeGrafter"/>
</dbReference>
<dbReference type="Proteomes" id="UP000028531">
    <property type="component" value="Unassembled WGS sequence"/>
</dbReference>
<proteinExistence type="inferred from homology"/>